<dbReference type="GO" id="GO:0000981">
    <property type="term" value="F:DNA-binding transcription factor activity, RNA polymerase II-specific"/>
    <property type="evidence" value="ECO:0007669"/>
    <property type="project" value="InterPro"/>
</dbReference>
<name>A0AAD5V734_9APHY</name>
<reference evidence="5" key="1">
    <citation type="submission" date="2022-07" db="EMBL/GenBank/DDBJ databases">
        <title>Genome Sequence of Physisporinus lineatus.</title>
        <authorList>
            <person name="Buettner E."/>
        </authorList>
    </citation>
    <scope>NUCLEOTIDE SEQUENCE</scope>
    <source>
        <strain evidence="5">VT162</strain>
    </source>
</reference>
<feature type="compositionally biased region" description="Low complexity" evidence="3">
    <location>
        <begin position="611"/>
        <end position="620"/>
    </location>
</feature>
<dbReference type="PANTHER" id="PTHR37534">
    <property type="entry name" value="TRANSCRIPTIONAL ACTIVATOR PROTEIN UGA3"/>
    <property type="match status" value="1"/>
</dbReference>
<dbReference type="Proteomes" id="UP001212997">
    <property type="component" value="Unassembled WGS sequence"/>
</dbReference>
<evidence type="ECO:0000259" key="4">
    <source>
        <dbReference type="PROSITE" id="PS50048"/>
    </source>
</evidence>
<dbReference type="InterPro" id="IPR021858">
    <property type="entry name" value="Fun_TF"/>
</dbReference>
<dbReference type="Pfam" id="PF11951">
    <property type="entry name" value="Fungal_trans_2"/>
    <property type="match status" value="2"/>
</dbReference>
<feature type="region of interest" description="Disordered" evidence="3">
    <location>
        <begin position="1"/>
        <end position="38"/>
    </location>
</feature>
<dbReference type="GO" id="GO:0005634">
    <property type="term" value="C:nucleus"/>
    <property type="evidence" value="ECO:0007669"/>
    <property type="project" value="UniProtKB-SubCell"/>
</dbReference>
<dbReference type="InterPro" id="IPR036864">
    <property type="entry name" value="Zn2-C6_fun-type_DNA-bd_sf"/>
</dbReference>
<feature type="compositionally biased region" description="Polar residues" evidence="3">
    <location>
        <begin position="571"/>
        <end position="588"/>
    </location>
</feature>
<evidence type="ECO:0000313" key="6">
    <source>
        <dbReference type="Proteomes" id="UP001212997"/>
    </source>
</evidence>
<evidence type="ECO:0000256" key="1">
    <source>
        <dbReference type="ARBA" id="ARBA00004123"/>
    </source>
</evidence>
<feature type="region of interest" description="Disordered" evidence="3">
    <location>
        <begin position="565"/>
        <end position="626"/>
    </location>
</feature>
<feature type="compositionally biased region" description="Polar residues" evidence="3">
    <location>
        <begin position="133"/>
        <end position="142"/>
    </location>
</feature>
<evidence type="ECO:0000256" key="3">
    <source>
        <dbReference type="SAM" id="MobiDB-lite"/>
    </source>
</evidence>
<dbReference type="PROSITE" id="PS50048">
    <property type="entry name" value="ZN2_CY6_FUNGAL_2"/>
    <property type="match status" value="1"/>
</dbReference>
<keyword evidence="6" id="KW-1185">Reference proteome</keyword>
<dbReference type="PROSITE" id="PS00463">
    <property type="entry name" value="ZN2_CY6_FUNGAL_1"/>
    <property type="match status" value="1"/>
</dbReference>
<gene>
    <name evidence="5" type="ORF">NLI96_g6001</name>
</gene>
<dbReference type="Pfam" id="PF00172">
    <property type="entry name" value="Zn_clus"/>
    <property type="match status" value="1"/>
</dbReference>
<dbReference type="Gene3D" id="4.10.240.10">
    <property type="entry name" value="Zn(2)-C6 fungal-type DNA-binding domain"/>
    <property type="match status" value="1"/>
</dbReference>
<dbReference type="CDD" id="cd00067">
    <property type="entry name" value="GAL4"/>
    <property type="match status" value="1"/>
</dbReference>
<dbReference type="InterPro" id="IPR001138">
    <property type="entry name" value="Zn2Cys6_DnaBD"/>
</dbReference>
<sequence length="767" mass="84708">MPDLPSTPRKAVSSTSAAARSQPQKKPGAPKPKGAVRAKSGCYTCRIRRKKCDEQANEHGACQTCVRLRLQCLGFGAKRPDWMRENNSVTELREKIKTFLASQGMIKGHSGSGPRSTDGDPPVLVLVEALQTSNPSTPTLSQPPLDGSYRPQGLPPTMREGHYHPHSMPPPPEHYTTAPPSWHSHIPELNHHDPSRGGQGLPTVPGVMYPDSNSALLSSPASLPLLNSPTSSWPNGNHRYLQHPSLDIAQPLYMNQPILHQRQDLSLQPYNKSLRSSFGSLYTEHIASSPSTDEETSLSNSPPGPLPYAVQGYDYMLATTIDPQMLVNHYLRNVVPIQYLMADSSILHHMQQLIQSSRAAEDAACMLAAMHMFRTRMTSEDMVQTQFNRLLRSLPATKDDYTEGDAMAGLHLVSTYLFKGGRGAWHLYLRIASKFVSRVFQSQKYYGAEDVLRNCNDSTRFIIKTTFWFDVLASVTTLEVPRFLEDYRLLFNPSRAFVDDPESNEKFSMLPTMGCENHIVLAIAEISNLASWKQSQELRNCLSIPMLARRGAEIEAILDRSSVVSDHSMDIDQNTPTPGPSSLPSMPNLNGFGYHGSSSGPSGSGGGGGSSSNSAHSSSSQHQPMYSDLEQRRRLTNDIFHSAARVYLHSVLSGECPECPEIISSVQQTIELFEKVQIASPAVKRAVVRNVVFAIAICGCLTDDPRQRAVLEDLFRSQDSETVGNLQEVESLIRGVWAARKENGGKPVNWREVMQSSNARDKILLLV</sequence>
<proteinExistence type="predicted"/>
<dbReference type="GO" id="GO:0008270">
    <property type="term" value="F:zinc ion binding"/>
    <property type="evidence" value="ECO:0007669"/>
    <property type="project" value="InterPro"/>
</dbReference>
<comment type="subcellular location">
    <subcellularLocation>
        <location evidence="1">Nucleus</location>
    </subcellularLocation>
</comment>
<comment type="caution">
    <text evidence="5">The sequence shown here is derived from an EMBL/GenBank/DDBJ whole genome shotgun (WGS) entry which is preliminary data.</text>
</comment>
<dbReference type="SUPFAM" id="SSF57701">
    <property type="entry name" value="Zn2/Cys6 DNA-binding domain"/>
    <property type="match status" value="1"/>
</dbReference>
<protein>
    <recommendedName>
        <fullName evidence="4">Zn(2)-C6 fungal-type domain-containing protein</fullName>
    </recommendedName>
</protein>
<dbReference type="PANTHER" id="PTHR37534:SF20">
    <property type="entry name" value="PRO1A C6 ZINK-FINGER PROTEIN"/>
    <property type="match status" value="1"/>
</dbReference>
<evidence type="ECO:0000256" key="2">
    <source>
        <dbReference type="ARBA" id="ARBA00023242"/>
    </source>
</evidence>
<dbReference type="AlphaFoldDB" id="A0AAD5V734"/>
<evidence type="ECO:0000313" key="5">
    <source>
        <dbReference type="EMBL" id="KAJ3483892.1"/>
    </source>
</evidence>
<feature type="domain" description="Zn(2)-C6 fungal-type" evidence="4">
    <location>
        <begin position="41"/>
        <end position="72"/>
    </location>
</feature>
<feature type="compositionally biased region" description="Polar residues" evidence="3">
    <location>
        <begin position="12"/>
        <end position="21"/>
    </location>
</feature>
<feature type="compositionally biased region" description="Low complexity" evidence="3">
    <location>
        <begin position="22"/>
        <end position="35"/>
    </location>
</feature>
<organism evidence="5 6">
    <name type="scientific">Meripilus lineatus</name>
    <dbReference type="NCBI Taxonomy" id="2056292"/>
    <lineage>
        <taxon>Eukaryota</taxon>
        <taxon>Fungi</taxon>
        <taxon>Dikarya</taxon>
        <taxon>Basidiomycota</taxon>
        <taxon>Agaricomycotina</taxon>
        <taxon>Agaricomycetes</taxon>
        <taxon>Polyporales</taxon>
        <taxon>Meripilaceae</taxon>
        <taxon>Meripilus</taxon>
    </lineage>
</organism>
<dbReference type="SMART" id="SM00066">
    <property type="entry name" value="GAL4"/>
    <property type="match status" value="1"/>
</dbReference>
<feature type="region of interest" description="Disordered" evidence="3">
    <location>
        <begin position="133"/>
        <end position="177"/>
    </location>
</feature>
<accession>A0AAD5V734</accession>
<keyword evidence="2" id="KW-0539">Nucleus</keyword>
<dbReference type="EMBL" id="JANAWD010000210">
    <property type="protein sequence ID" value="KAJ3483892.1"/>
    <property type="molecule type" value="Genomic_DNA"/>
</dbReference>